<protein>
    <submittedName>
        <fullName evidence="2">Uncharacterized protein</fullName>
    </submittedName>
</protein>
<sequence>MHLPTEPTLPPYYKYLPHQDVMPPSSLHLSLTTLLPTPSRTNTNTLHQGTIITPPNSHCSRWGYGPPPHPPRPLVKWREIGAISTQGELRPGEPADLPDRDLRTPGSSSHNPAAAPRLVHHRLIARGCATNAPAYQNHNQVLDEQNWRLSCAAKRQPSPSLASTDKPRTLRPGLPRGHSPLNIGISCRPSSEPRYLITSRCQVPRRITRKKVNFTSQVPLRPATAQRALLPQVYHGKFPPTLPSPIQHARDEHGSDVKEFFNLICHIRIHLLVGSTAINFRHGFLVISTVANSTVNISLRGVTRQRPKSPVRTTDNVTMGNSIFCAMQEQNNPDSQAPSRCVDVDGKYSVHSLTAAAVQTFRPIIPLFVCSRSHPTPSIRDPSGLQRSAVAVSQHADPDGPMFLASVL</sequence>
<evidence type="ECO:0000256" key="1">
    <source>
        <dbReference type="SAM" id="MobiDB-lite"/>
    </source>
</evidence>
<comment type="caution">
    <text evidence="2">The sequence shown here is derived from an EMBL/GenBank/DDBJ whole genome shotgun (WGS) entry which is preliminary data.</text>
</comment>
<organism evidence="2 3">
    <name type="scientific">Colletotrichum nymphaeae SA-01</name>
    <dbReference type="NCBI Taxonomy" id="1460502"/>
    <lineage>
        <taxon>Eukaryota</taxon>
        <taxon>Fungi</taxon>
        <taxon>Dikarya</taxon>
        <taxon>Ascomycota</taxon>
        <taxon>Pezizomycotina</taxon>
        <taxon>Sordariomycetes</taxon>
        <taxon>Hypocreomycetidae</taxon>
        <taxon>Glomerellales</taxon>
        <taxon>Glomerellaceae</taxon>
        <taxon>Colletotrichum</taxon>
        <taxon>Colletotrichum acutatum species complex</taxon>
    </lineage>
</organism>
<dbReference type="EMBL" id="JEMN01001852">
    <property type="protein sequence ID" value="KXH25549.1"/>
    <property type="molecule type" value="Genomic_DNA"/>
</dbReference>
<reference evidence="2 3" key="1">
    <citation type="submission" date="2014-02" db="EMBL/GenBank/DDBJ databases">
        <title>The genome sequence of Colletotrichum nymphaeae SA-01.</title>
        <authorList>
            <person name="Baroncelli R."/>
            <person name="Thon M.R."/>
        </authorList>
    </citation>
    <scope>NUCLEOTIDE SEQUENCE [LARGE SCALE GENOMIC DNA]</scope>
    <source>
        <strain evidence="2 3">SA-01</strain>
    </source>
</reference>
<dbReference type="Proteomes" id="UP000070054">
    <property type="component" value="Unassembled WGS sequence"/>
</dbReference>
<accession>A0A135RPR8</accession>
<keyword evidence="3" id="KW-1185">Reference proteome</keyword>
<feature type="compositionally biased region" description="Basic and acidic residues" evidence="1">
    <location>
        <begin position="90"/>
        <end position="103"/>
    </location>
</feature>
<name>A0A135RPR8_9PEZI</name>
<evidence type="ECO:0000313" key="2">
    <source>
        <dbReference type="EMBL" id="KXH25549.1"/>
    </source>
</evidence>
<feature type="region of interest" description="Disordered" evidence="1">
    <location>
        <begin position="153"/>
        <end position="184"/>
    </location>
</feature>
<gene>
    <name evidence="2" type="ORF">CNYM01_00330</name>
</gene>
<dbReference type="AlphaFoldDB" id="A0A135RPR8"/>
<proteinExistence type="predicted"/>
<evidence type="ECO:0000313" key="3">
    <source>
        <dbReference type="Proteomes" id="UP000070054"/>
    </source>
</evidence>
<feature type="region of interest" description="Disordered" evidence="1">
    <location>
        <begin position="84"/>
        <end position="115"/>
    </location>
</feature>